<dbReference type="Gene3D" id="1.10.150.240">
    <property type="entry name" value="Putative phosphatase, domain 2"/>
    <property type="match status" value="1"/>
</dbReference>
<comment type="catalytic activity">
    <reaction evidence="1 6">
        <text>2-phosphoglycolate + H2O = glycolate + phosphate</text>
        <dbReference type="Rhea" id="RHEA:14369"/>
        <dbReference type="ChEBI" id="CHEBI:15377"/>
        <dbReference type="ChEBI" id="CHEBI:29805"/>
        <dbReference type="ChEBI" id="CHEBI:43474"/>
        <dbReference type="ChEBI" id="CHEBI:58033"/>
        <dbReference type="EC" id="3.1.3.18"/>
    </reaction>
</comment>
<keyword evidence="6" id="KW-0479">Metal-binding</keyword>
<name>A0A399R9C4_9PROT</name>
<keyword evidence="6" id="KW-0119">Carbohydrate metabolism</keyword>
<dbReference type="PANTHER" id="PTHR43434:SF1">
    <property type="entry name" value="PHOSPHOGLYCOLATE PHOSPHATASE"/>
    <property type="match status" value="1"/>
</dbReference>
<dbReference type="RefSeq" id="WP_119376566.1">
    <property type="nucleotide sequence ID" value="NZ_QWFX01000013.1"/>
</dbReference>
<dbReference type="GO" id="GO:0008967">
    <property type="term" value="F:phosphoglycolate phosphatase activity"/>
    <property type="evidence" value="ECO:0007669"/>
    <property type="project" value="UniProtKB-UniRule"/>
</dbReference>
<accession>A0A399R9C4</accession>
<keyword evidence="8" id="KW-1185">Reference proteome</keyword>
<keyword evidence="6 7" id="KW-0378">Hydrolase</keyword>
<dbReference type="InterPro" id="IPR041492">
    <property type="entry name" value="HAD_2"/>
</dbReference>
<keyword evidence="6" id="KW-0460">Magnesium</keyword>
<dbReference type="Proteomes" id="UP000266385">
    <property type="component" value="Unassembled WGS sequence"/>
</dbReference>
<organism evidence="7 8">
    <name type="scientific">Henriciella mobilis</name>
    <dbReference type="NCBI Taxonomy" id="2305467"/>
    <lineage>
        <taxon>Bacteria</taxon>
        <taxon>Pseudomonadati</taxon>
        <taxon>Pseudomonadota</taxon>
        <taxon>Alphaproteobacteria</taxon>
        <taxon>Hyphomonadales</taxon>
        <taxon>Hyphomonadaceae</taxon>
        <taxon>Henriciella</taxon>
    </lineage>
</organism>
<evidence type="ECO:0000256" key="3">
    <source>
        <dbReference type="ARBA" id="ARBA00004818"/>
    </source>
</evidence>
<comment type="caution">
    <text evidence="7">The sequence shown here is derived from an EMBL/GenBank/DDBJ whole genome shotgun (WGS) entry which is preliminary data.</text>
</comment>
<protein>
    <recommendedName>
        <fullName evidence="5 6">Phosphoglycolate phosphatase</fullName>
        <shortName evidence="6">PGP</shortName>
        <shortName evidence="6">PGPase</shortName>
        <ecNumber evidence="5 6">3.1.3.18</ecNumber>
    </recommendedName>
</protein>
<feature type="binding site" evidence="6">
    <location>
        <position position="16"/>
    </location>
    <ligand>
        <name>Mg(2+)</name>
        <dbReference type="ChEBI" id="CHEBI:18420"/>
    </ligand>
</feature>
<comment type="cofactor">
    <cofactor evidence="2 6">
        <name>Mg(2+)</name>
        <dbReference type="ChEBI" id="CHEBI:18420"/>
    </cofactor>
</comment>
<proteinExistence type="inferred from homology"/>
<dbReference type="AlphaFoldDB" id="A0A399R9C4"/>
<dbReference type="EC" id="3.1.3.18" evidence="5 6"/>
<dbReference type="EMBL" id="QWFX01000013">
    <property type="protein sequence ID" value="RIJ28030.1"/>
    <property type="molecule type" value="Genomic_DNA"/>
</dbReference>
<dbReference type="InterPro" id="IPR023214">
    <property type="entry name" value="HAD_sf"/>
</dbReference>
<feature type="binding site" evidence="6">
    <location>
        <position position="176"/>
    </location>
    <ligand>
        <name>Mg(2+)</name>
        <dbReference type="ChEBI" id="CHEBI:18420"/>
    </ligand>
</feature>
<dbReference type="Gene3D" id="3.40.50.1000">
    <property type="entry name" value="HAD superfamily/HAD-like"/>
    <property type="match status" value="1"/>
</dbReference>
<dbReference type="InterPro" id="IPR050155">
    <property type="entry name" value="HAD-like_hydrolase_sf"/>
</dbReference>
<dbReference type="SFLD" id="SFLDG01129">
    <property type="entry name" value="C1.5:_HAD__Beta-PGM__Phosphata"/>
    <property type="match status" value="1"/>
</dbReference>
<dbReference type="UniPathway" id="UPA00865">
    <property type="reaction ID" value="UER00834"/>
</dbReference>
<evidence type="ECO:0000256" key="1">
    <source>
        <dbReference type="ARBA" id="ARBA00000830"/>
    </source>
</evidence>
<gene>
    <name evidence="7" type="ORF">D1223_11460</name>
</gene>
<evidence type="ECO:0000313" key="7">
    <source>
        <dbReference type="EMBL" id="RIJ28030.1"/>
    </source>
</evidence>
<feature type="active site" description="Nucleophile" evidence="6">
    <location>
        <position position="14"/>
    </location>
</feature>
<reference evidence="7 8" key="1">
    <citation type="submission" date="2018-08" db="EMBL/GenBank/DDBJ databases">
        <title>Henriciella mobilis sp. nov., isolated from seawater.</title>
        <authorList>
            <person name="Cheng H."/>
            <person name="Wu Y.-H."/>
            <person name="Xu X.-W."/>
            <person name="Guo L.-L."/>
        </authorList>
    </citation>
    <scope>NUCLEOTIDE SEQUENCE [LARGE SCALE GENOMIC DNA]</scope>
    <source>
        <strain evidence="7 8">JN25</strain>
    </source>
</reference>
<comment type="pathway">
    <text evidence="3 6">Organic acid metabolism; glycolate biosynthesis; glycolate from 2-phosphoglycolate: step 1/1.</text>
</comment>
<dbReference type="GO" id="GO:0005829">
    <property type="term" value="C:cytosol"/>
    <property type="evidence" value="ECO:0007669"/>
    <property type="project" value="TreeGrafter"/>
</dbReference>
<dbReference type="PANTHER" id="PTHR43434">
    <property type="entry name" value="PHOSPHOGLYCOLATE PHOSPHATASE"/>
    <property type="match status" value="1"/>
</dbReference>
<feature type="binding site" evidence="6">
    <location>
        <position position="14"/>
    </location>
    <ligand>
        <name>Mg(2+)</name>
        <dbReference type="ChEBI" id="CHEBI:18420"/>
    </ligand>
</feature>
<evidence type="ECO:0000313" key="8">
    <source>
        <dbReference type="Proteomes" id="UP000266385"/>
    </source>
</evidence>
<comment type="similarity">
    <text evidence="4 6">Belongs to the HAD-like hydrolase superfamily. CbbY/CbbZ/Gph/YieH family.</text>
</comment>
<dbReference type="InterPro" id="IPR023198">
    <property type="entry name" value="PGP-like_dom2"/>
</dbReference>
<comment type="function">
    <text evidence="6">Specifically catalyzes the dephosphorylation of 2-phosphoglycolate. Is involved in the dissimilation of the intracellular 2-phosphoglycolate formed during the DNA repair of 3'-phosphoglycolate ends, a major class of DNA lesions induced by oxidative stress.</text>
</comment>
<dbReference type="SUPFAM" id="SSF56784">
    <property type="entry name" value="HAD-like"/>
    <property type="match status" value="1"/>
</dbReference>
<evidence type="ECO:0000256" key="5">
    <source>
        <dbReference type="ARBA" id="ARBA00013078"/>
    </source>
</evidence>
<dbReference type="InterPro" id="IPR037512">
    <property type="entry name" value="PGPase_prok"/>
</dbReference>
<evidence type="ECO:0000256" key="6">
    <source>
        <dbReference type="HAMAP-Rule" id="MF_00495"/>
    </source>
</evidence>
<dbReference type="HAMAP" id="MF_00495">
    <property type="entry name" value="GPH_hydrolase_bact"/>
    <property type="match status" value="1"/>
</dbReference>
<dbReference type="OrthoDB" id="9793014at2"/>
<dbReference type="GO" id="GO:0005975">
    <property type="term" value="P:carbohydrate metabolic process"/>
    <property type="evidence" value="ECO:0007669"/>
    <property type="project" value="InterPro"/>
</dbReference>
<dbReference type="GO" id="GO:0046295">
    <property type="term" value="P:glycolate biosynthetic process"/>
    <property type="evidence" value="ECO:0007669"/>
    <property type="project" value="UniProtKB-UniRule"/>
</dbReference>
<evidence type="ECO:0000256" key="4">
    <source>
        <dbReference type="ARBA" id="ARBA00006171"/>
    </source>
</evidence>
<sequence>MPATDLTGWTVVFDLDGTLVDTAPDLHASLNHCLETAGLTPVPFDAVRGMIGEGAKAMIRKGLSWNEAPHEAHDIDVLWETFLTHYRQNICRLSRPFPDAVSVLDGLIGDGATCAVCTNKTQILAEAVLDGLNLSGRFAAIVGADSVPSKKPDGDHILRTIQAAGGAAGRSIMIGDSQTDERAARNAGLPFVFVTFGYGPDPETDPGNAAASSYCDVRSAINSLAA</sequence>
<dbReference type="GO" id="GO:0046872">
    <property type="term" value="F:metal ion binding"/>
    <property type="evidence" value="ECO:0007669"/>
    <property type="project" value="UniProtKB-KW"/>
</dbReference>
<evidence type="ECO:0000256" key="2">
    <source>
        <dbReference type="ARBA" id="ARBA00001946"/>
    </source>
</evidence>
<dbReference type="InterPro" id="IPR036412">
    <property type="entry name" value="HAD-like_sf"/>
</dbReference>
<dbReference type="SFLD" id="SFLDS00003">
    <property type="entry name" value="Haloacid_Dehalogenase"/>
    <property type="match status" value="1"/>
</dbReference>
<dbReference type="GO" id="GO:0006281">
    <property type="term" value="P:DNA repair"/>
    <property type="evidence" value="ECO:0007669"/>
    <property type="project" value="TreeGrafter"/>
</dbReference>
<dbReference type="Pfam" id="PF13419">
    <property type="entry name" value="HAD_2"/>
    <property type="match status" value="1"/>
</dbReference>